<keyword evidence="10" id="KW-1185">Reference proteome</keyword>
<feature type="transmembrane region" description="Helical" evidence="7">
    <location>
        <begin position="74"/>
        <end position="90"/>
    </location>
</feature>
<comment type="similarity">
    <text evidence="2">Belongs to the UPF0126 family.</text>
</comment>
<keyword evidence="5 7" id="KW-1133">Transmembrane helix</keyword>
<dbReference type="Pfam" id="PF03458">
    <property type="entry name" value="Gly_transporter"/>
    <property type="match status" value="2"/>
</dbReference>
<keyword evidence="6 7" id="KW-0472">Membrane</keyword>
<evidence type="ECO:0000313" key="9">
    <source>
        <dbReference type="EMBL" id="BDI03052.1"/>
    </source>
</evidence>
<evidence type="ECO:0000256" key="2">
    <source>
        <dbReference type="ARBA" id="ARBA00008193"/>
    </source>
</evidence>
<dbReference type="PANTHER" id="PTHR30506:SF3">
    <property type="entry name" value="UPF0126 INNER MEMBRANE PROTEIN YADS-RELATED"/>
    <property type="match status" value="1"/>
</dbReference>
<feature type="transmembrane region" description="Helical" evidence="7">
    <location>
        <begin position="197"/>
        <end position="216"/>
    </location>
</feature>
<protein>
    <recommendedName>
        <fullName evidence="8">Glycine transporter domain-containing protein</fullName>
    </recommendedName>
</protein>
<comment type="subcellular location">
    <subcellularLocation>
        <location evidence="1">Cell membrane</location>
        <topology evidence="1">Multi-pass membrane protein</topology>
    </subcellularLocation>
</comment>
<feature type="transmembrane region" description="Helical" evidence="7">
    <location>
        <begin position="222"/>
        <end position="243"/>
    </location>
</feature>
<evidence type="ECO:0000256" key="4">
    <source>
        <dbReference type="ARBA" id="ARBA00022692"/>
    </source>
</evidence>
<feature type="domain" description="Glycine transporter" evidence="8">
    <location>
        <begin position="54"/>
        <end position="125"/>
    </location>
</feature>
<dbReference type="EMBL" id="AP025730">
    <property type="protein sequence ID" value="BDI03052.1"/>
    <property type="molecule type" value="Genomic_DNA"/>
</dbReference>
<accession>A0ABM7YFY8</accession>
<evidence type="ECO:0000256" key="7">
    <source>
        <dbReference type="SAM" id="Phobius"/>
    </source>
</evidence>
<evidence type="ECO:0000259" key="8">
    <source>
        <dbReference type="Pfam" id="PF03458"/>
    </source>
</evidence>
<evidence type="ECO:0000256" key="5">
    <source>
        <dbReference type="ARBA" id="ARBA00022989"/>
    </source>
</evidence>
<organism evidence="9 10">
    <name type="scientific">Sphaerotilus microaerophilus</name>
    <dbReference type="NCBI Taxonomy" id="2914710"/>
    <lineage>
        <taxon>Bacteria</taxon>
        <taxon>Pseudomonadati</taxon>
        <taxon>Pseudomonadota</taxon>
        <taxon>Betaproteobacteria</taxon>
        <taxon>Burkholderiales</taxon>
        <taxon>Sphaerotilaceae</taxon>
        <taxon>Sphaerotilus</taxon>
    </lineage>
</organism>
<feature type="domain" description="Glycine transporter" evidence="8">
    <location>
        <begin position="140"/>
        <end position="214"/>
    </location>
</feature>
<reference evidence="9" key="1">
    <citation type="submission" date="2022-04" db="EMBL/GenBank/DDBJ databases">
        <title>Whole genome sequence of Sphaerotilus sp. FB-5.</title>
        <authorList>
            <person name="Takeda M."/>
            <person name="Narihara S."/>
            <person name="Akimoto M."/>
            <person name="Akimoto R."/>
            <person name="Nishiyashiki S."/>
            <person name="Murakami T."/>
        </authorList>
    </citation>
    <scope>NUCLEOTIDE SEQUENCE</scope>
    <source>
        <strain evidence="9">FB-5</strain>
    </source>
</reference>
<keyword evidence="4 7" id="KW-0812">Transmembrane</keyword>
<evidence type="ECO:0000256" key="3">
    <source>
        <dbReference type="ARBA" id="ARBA00022475"/>
    </source>
</evidence>
<feature type="transmembrane region" description="Helical" evidence="7">
    <location>
        <begin position="164"/>
        <end position="185"/>
    </location>
</feature>
<evidence type="ECO:0000256" key="6">
    <source>
        <dbReference type="ARBA" id="ARBA00023136"/>
    </source>
</evidence>
<evidence type="ECO:0000313" key="10">
    <source>
        <dbReference type="Proteomes" id="UP001057498"/>
    </source>
</evidence>
<keyword evidence="3" id="KW-1003">Cell membrane</keyword>
<name>A0ABM7YFY8_9BURK</name>
<evidence type="ECO:0000256" key="1">
    <source>
        <dbReference type="ARBA" id="ARBA00004651"/>
    </source>
</evidence>
<dbReference type="InterPro" id="IPR005115">
    <property type="entry name" value="Gly_transporter"/>
</dbReference>
<proteinExistence type="inferred from homology"/>
<sequence>MTARRASERRPILGLTAQAVYAERMDLSIAPQALGQTLSRTLSVTLTHTQTGIEIAAIAAFALSGAIEGARKRLDAVGVAVVACLTAFGGGTLRDVLLDRRPFFWVEHAWYIWVVFGLCAAAMLTMRARHFHPTERAMQWPDALGLGLFAASGTQIALTAGMPALVAVLMGVITSVFGGVLRDIVCNQIPTAFSDHRPYALCAFAGGWVLVAVQRAEWGASAALAAGALVAIVLRVAGMWWDWQLPAWDAERRR</sequence>
<dbReference type="Proteomes" id="UP001057498">
    <property type="component" value="Chromosome"/>
</dbReference>
<feature type="transmembrane region" description="Helical" evidence="7">
    <location>
        <begin position="110"/>
        <end position="128"/>
    </location>
</feature>
<dbReference type="PANTHER" id="PTHR30506">
    <property type="entry name" value="INNER MEMBRANE PROTEIN"/>
    <property type="match status" value="1"/>
</dbReference>
<gene>
    <name evidence="9" type="ORF">CATMQ487_00220</name>
</gene>